<dbReference type="PaxDb" id="6945-B7PEN9"/>
<proteinExistence type="predicted"/>
<protein>
    <submittedName>
        <fullName evidence="1 2">Uncharacterized protein</fullName>
    </submittedName>
</protein>
<dbReference type="EMBL" id="ABJB010919969">
    <property type="status" value="NOT_ANNOTATED_CDS"/>
    <property type="molecule type" value="Genomic_DNA"/>
</dbReference>
<evidence type="ECO:0000313" key="1">
    <source>
        <dbReference type="EMBL" id="EEC05061.1"/>
    </source>
</evidence>
<dbReference type="VEuPathDB" id="VectorBase:ISCW004770"/>
<accession>B7PEN9</accession>
<name>B7PEN9_IXOSC</name>
<sequence>MLDIHRHIIQIVSDETTCITKDTAGQIFQDFVQMMSICAKRETENEALRAKLEERVRITSYADVLRGRVGKPGGSGDHYHPRVKLHKIWRLMLSLQKGSVTLSSRAHNGDFLS</sequence>
<organism>
    <name type="scientific">Ixodes scapularis</name>
    <name type="common">Black-legged tick</name>
    <name type="synonym">Deer tick</name>
    <dbReference type="NCBI Taxonomy" id="6945"/>
    <lineage>
        <taxon>Eukaryota</taxon>
        <taxon>Metazoa</taxon>
        <taxon>Ecdysozoa</taxon>
        <taxon>Arthropoda</taxon>
        <taxon>Chelicerata</taxon>
        <taxon>Arachnida</taxon>
        <taxon>Acari</taxon>
        <taxon>Parasitiformes</taxon>
        <taxon>Ixodida</taxon>
        <taxon>Ixodoidea</taxon>
        <taxon>Ixodidae</taxon>
        <taxon>Ixodinae</taxon>
        <taxon>Ixodes</taxon>
    </lineage>
</organism>
<evidence type="ECO:0000313" key="2">
    <source>
        <dbReference type="EnsemblMetazoa" id="ISCW004770-PA"/>
    </source>
</evidence>
<gene>
    <name evidence="1" type="ORF">IscW_ISCW004770</name>
</gene>
<dbReference type="AlphaFoldDB" id="B7PEN9"/>
<dbReference type="EnsemblMetazoa" id="ISCW004770-RA">
    <property type="protein sequence ID" value="ISCW004770-PA"/>
    <property type="gene ID" value="ISCW004770"/>
</dbReference>
<dbReference type="Proteomes" id="UP000001555">
    <property type="component" value="Unassembled WGS sequence"/>
</dbReference>
<evidence type="ECO:0000313" key="3">
    <source>
        <dbReference type="Proteomes" id="UP000001555"/>
    </source>
</evidence>
<dbReference type="HOGENOM" id="CLU_2136204_0_0_1"/>
<dbReference type="EMBL" id="DS696540">
    <property type="protein sequence ID" value="EEC05061.1"/>
    <property type="molecule type" value="Genomic_DNA"/>
</dbReference>
<dbReference type="InParanoid" id="B7PEN9"/>
<reference evidence="2" key="2">
    <citation type="submission" date="2020-05" db="UniProtKB">
        <authorList>
            <consortium name="EnsemblMetazoa"/>
        </authorList>
    </citation>
    <scope>IDENTIFICATION</scope>
    <source>
        <strain evidence="2">wikel</strain>
    </source>
</reference>
<keyword evidence="3" id="KW-1185">Reference proteome</keyword>
<dbReference type="VEuPathDB" id="VectorBase:ISCI004770"/>
<reference evidence="1 3" key="1">
    <citation type="submission" date="2008-03" db="EMBL/GenBank/DDBJ databases">
        <title>Annotation of Ixodes scapularis.</title>
        <authorList>
            <consortium name="Ixodes scapularis Genome Project Consortium"/>
            <person name="Caler E."/>
            <person name="Hannick L.I."/>
            <person name="Bidwell S."/>
            <person name="Joardar V."/>
            <person name="Thiagarajan M."/>
            <person name="Amedeo P."/>
            <person name="Galinsky K.J."/>
            <person name="Schobel S."/>
            <person name="Inman J."/>
            <person name="Hostetler J."/>
            <person name="Miller J."/>
            <person name="Hammond M."/>
            <person name="Megy K."/>
            <person name="Lawson D."/>
            <person name="Kodira C."/>
            <person name="Sutton G."/>
            <person name="Meyer J."/>
            <person name="Hill C.A."/>
            <person name="Birren B."/>
            <person name="Nene V."/>
            <person name="Collins F."/>
            <person name="Alarcon-Chaidez F."/>
            <person name="Wikel S."/>
            <person name="Strausberg R."/>
        </authorList>
    </citation>
    <scope>NUCLEOTIDE SEQUENCE [LARGE SCALE GENOMIC DNA]</scope>
    <source>
        <strain evidence="3">Wikel</strain>
        <strain evidence="1">Wikel colony</strain>
    </source>
</reference>